<evidence type="ECO:0000256" key="1">
    <source>
        <dbReference type="ARBA" id="ARBA00005083"/>
    </source>
</evidence>
<comment type="pathway">
    <text evidence="1">Cofactor biosynthesis; D-erythroascorbate biosynthesis; dehydro-D-arabinono-1,4-lactone from D-arabinose: step 2/2.</text>
</comment>
<dbReference type="Proteomes" id="UP001345691">
    <property type="component" value="Unassembled WGS sequence"/>
</dbReference>
<evidence type="ECO:0000256" key="5">
    <source>
        <dbReference type="ARBA" id="ARBA00033418"/>
    </source>
</evidence>
<dbReference type="InterPro" id="IPR016166">
    <property type="entry name" value="FAD-bd_PCMH"/>
</dbReference>
<keyword evidence="4" id="KW-0560">Oxidoreductase</keyword>
<dbReference type="Gene3D" id="3.30.70.2520">
    <property type="match status" value="1"/>
</dbReference>
<dbReference type="Pfam" id="PF01565">
    <property type="entry name" value="FAD_binding_4"/>
    <property type="match status" value="1"/>
</dbReference>
<evidence type="ECO:0000259" key="6">
    <source>
        <dbReference type="PROSITE" id="PS51387"/>
    </source>
</evidence>
<gene>
    <name evidence="7" type="ORF">LTR69_011279</name>
</gene>
<dbReference type="PROSITE" id="PS51387">
    <property type="entry name" value="FAD_PCMH"/>
    <property type="match status" value="1"/>
</dbReference>
<dbReference type="EC" id="1.1.3.37" evidence="3"/>
<dbReference type="Gene3D" id="3.30.465.10">
    <property type="match status" value="1"/>
</dbReference>
<dbReference type="InterPro" id="IPR007736">
    <property type="entry name" value="Caleosin-related"/>
</dbReference>
<dbReference type="InterPro" id="IPR006094">
    <property type="entry name" value="Oxid_FAD_bind_N"/>
</dbReference>
<accession>A0ABR0IUM4</accession>
<evidence type="ECO:0000256" key="4">
    <source>
        <dbReference type="ARBA" id="ARBA00023002"/>
    </source>
</evidence>
<evidence type="ECO:0000256" key="2">
    <source>
        <dbReference type="ARBA" id="ARBA00006765"/>
    </source>
</evidence>
<evidence type="ECO:0000313" key="7">
    <source>
        <dbReference type="EMBL" id="KAK5048780.1"/>
    </source>
</evidence>
<dbReference type="Pfam" id="PF05042">
    <property type="entry name" value="Caleosin"/>
    <property type="match status" value="1"/>
</dbReference>
<dbReference type="InterPro" id="IPR036318">
    <property type="entry name" value="FAD-bd_PCMH-like_sf"/>
</dbReference>
<feature type="domain" description="FAD-binding PCMH-type" evidence="6">
    <location>
        <begin position="229"/>
        <end position="415"/>
    </location>
</feature>
<comment type="caution">
    <text evidence="7">The sequence shown here is derived from an EMBL/GenBank/DDBJ whole genome shotgun (WGS) entry which is preliminary data.</text>
</comment>
<name>A0ABR0IUM4_9EURO</name>
<comment type="similarity">
    <text evidence="2">Belongs to the caleosin family.</text>
</comment>
<organism evidence="7 8">
    <name type="scientific">Exophiala sideris</name>
    <dbReference type="NCBI Taxonomy" id="1016849"/>
    <lineage>
        <taxon>Eukaryota</taxon>
        <taxon>Fungi</taxon>
        <taxon>Dikarya</taxon>
        <taxon>Ascomycota</taxon>
        <taxon>Pezizomycotina</taxon>
        <taxon>Eurotiomycetes</taxon>
        <taxon>Chaetothyriomycetidae</taxon>
        <taxon>Chaetothyriales</taxon>
        <taxon>Herpotrichiellaceae</taxon>
        <taxon>Exophiala</taxon>
    </lineage>
</organism>
<proteinExistence type="inferred from homology"/>
<dbReference type="PANTHER" id="PTHR31495:SF0">
    <property type="entry name" value="BINDING PROTEIN CALEOSIN, PUTATIVE (AFU_ORTHOLOGUE AFUA_5G13750)-RELATED"/>
    <property type="match status" value="1"/>
</dbReference>
<dbReference type="InterPro" id="IPR016169">
    <property type="entry name" value="FAD-bd_PCMH_sub2"/>
</dbReference>
<protein>
    <recommendedName>
        <fullName evidence="3">D-arabinono-1,4-lactone oxidase</fullName>
        <ecNumber evidence="3">1.1.3.37</ecNumber>
    </recommendedName>
    <alternativeName>
        <fullName evidence="5">L-galactono-gamma-lactone oxidase</fullName>
    </alternativeName>
</protein>
<dbReference type="EMBL" id="JAVRRF010000052">
    <property type="protein sequence ID" value="KAK5048780.1"/>
    <property type="molecule type" value="Genomic_DNA"/>
</dbReference>
<evidence type="ECO:0000256" key="3">
    <source>
        <dbReference type="ARBA" id="ARBA00013136"/>
    </source>
</evidence>
<dbReference type="PANTHER" id="PTHR31495">
    <property type="entry name" value="PEROXYGENASE 3-RELATED"/>
    <property type="match status" value="1"/>
</dbReference>
<dbReference type="SUPFAM" id="SSF56176">
    <property type="entry name" value="FAD-binding/transporter-associated domain-like"/>
    <property type="match status" value="1"/>
</dbReference>
<dbReference type="InterPro" id="IPR007173">
    <property type="entry name" value="ALO_C"/>
</dbReference>
<reference evidence="7 8" key="1">
    <citation type="submission" date="2023-08" db="EMBL/GenBank/DDBJ databases">
        <title>Black Yeasts Isolated from many extreme environments.</title>
        <authorList>
            <person name="Coleine C."/>
            <person name="Stajich J.E."/>
            <person name="Selbmann L."/>
        </authorList>
    </citation>
    <scope>NUCLEOTIDE SEQUENCE [LARGE SCALE GENOMIC DNA]</scope>
    <source>
        <strain evidence="7 8">CCFEE 6328</strain>
    </source>
</reference>
<dbReference type="Pfam" id="PF04030">
    <property type="entry name" value="ALO"/>
    <property type="match status" value="1"/>
</dbReference>
<evidence type="ECO:0000313" key="8">
    <source>
        <dbReference type="Proteomes" id="UP001345691"/>
    </source>
</evidence>
<sequence length="755" mass="84084">MIKKDAMLPTSAANCPVSATRAPAVDARSIIDRPGVARANIAVSSEAPCGSPGYSEANKDLTVLQQHVKFWDRDGDNIITPVDTYVGFRDLGFNIPFSLLAVAIININFSYPTRLGHYWLPDPFFRIYVDSIHKAKHGSDSGVFDNEGRFVPQNFENLFSKFATSDKSTLSLRDLFNLMHGHRCAADPFGWGAAIFEWGTVWLLLQKDGKVHKEDVRQLFDSAWIPRACPSHSGTTLLPTSTKEVAAIVKDSLERCPVALGGSIGSKQLSIRASKHLFHSSVGFPCVNAEAGNCAVQLDLSKMHKYISSNTSALRVTVQPSMHMDDLMDTVHELDMAVPSEYIPIYTGLTVGGMLLTGAHGSSTQRPAGFGHLVKKLTYVDARGEVCEEHNVTDWIGSMGMLGIITEMEIALVESYKLNTTVIKEPDSHLPERIARLVLDPAFSRVMWYPNAHSAIIRWHTAVPKNTPGDAYHSFFERRPWAAVGGQLALALDQINFTPIPTDWGICLFARHPPPFWYKEGTYGTWLGFNQSIVGWSHRLGGSSCKGSQWGCYWQNQVQTLVEFDMDVRLLGDWIRETRALIDTIEGKGCLPSLLGFAMRFGKASESPMDMAYGRDTVFIDMLVAKGIGSLPAHHQSVFDEIEQITFCRYGARPHWGKNTERAFLNPACPTRDKYPQFDRFLAMTEQRDPRGIFRPTLFQKIVDRESRLPYPGCVAAEDCYCAENAHCGPTALYKCVNGRREKNASVCLQRFGRE</sequence>
<keyword evidence="8" id="KW-1185">Reference proteome</keyword>